<evidence type="ECO:0000256" key="8">
    <source>
        <dbReference type="SAM" id="Phobius"/>
    </source>
</evidence>
<keyword evidence="6 8" id="KW-0472">Membrane</keyword>
<evidence type="ECO:0000313" key="10">
    <source>
        <dbReference type="Proteomes" id="UP001597094"/>
    </source>
</evidence>
<evidence type="ECO:0000256" key="7">
    <source>
        <dbReference type="SAM" id="MobiDB-lite"/>
    </source>
</evidence>
<dbReference type="CDD" id="cd13127">
    <property type="entry name" value="MATE_tuaB_like"/>
    <property type="match status" value="1"/>
</dbReference>
<dbReference type="PANTHER" id="PTHR30250:SF10">
    <property type="entry name" value="LIPOPOLYSACCHARIDE BIOSYNTHESIS PROTEIN WZXC"/>
    <property type="match status" value="1"/>
</dbReference>
<feature type="compositionally biased region" description="Polar residues" evidence="7">
    <location>
        <begin position="10"/>
        <end position="23"/>
    </location>
</feature>
<feature type="transmembrane region" description="Helical" evidence="8">
    <location>
        <begin position="120"/>
        <end position="140"/>
    </location>
</feature>
<feature type="transmembrane region" description="Helical" evidence="8">
    <location>
        <begin position="426"/>
        <end position="442"/>
    </location>
</feature>
<feature type="transmembrane region" description="Helical" evidence="8">
    <location>
        <begin position="462"/>
        <end position="482"/>
    </location>
</feature>
<feature type="transmembrane region" description="Helical" evidence="8">
    <location>
        <begin position="331"/>
        <end position="352"/>
    </location>
</feature>
<protein>
    <submittedName>
        <fullName evidence="9">Lipopolysaccharide biosynthesis protein</fullName>
    </submittedName>
</protein>
<evidence type="ECO:0000256" key="2">
    <source>
        <dbReference type="ARBA" id="ARBA00007430"/>
    </source>
</evidence>
<keyword evidence="3" id="KW-1003">Cell membrane</keyword>
<feature type="transmembrane region" description="Helical" evidence="8">
    <location>
        <begin position="160"/>
        <end position="182"/>
    </location>
</feature>
<name>A0ABW3SUL9_9BACT</name>
<organism evidence="9 10">
    <name type="scientific">Pontibacter rugosus</name>
    <dbReference type="NCBI Taxonomy" id="1745966"/>
    <lineage>
        <taxon>Bacteria</taxon>
        <taxon>Pseudomonadati</taxon>
        <taxon>Bacteroidota</taxon>
        <taxon>Cytophagia</taxon>
        <taxon>Cytophagales</taxon>
        <taxon>Hymenobacteraceae</taxon>
        <taxon>Pontibacter</taxon>
    </lineage>
</organism>
<evidence type="ECO:0000256" key="3">
    <source>
        <dbReference type="ARBA" id="ARBA00022475"/>
    </source>
</evidence>
<evidence type="ECO:0000256" key="5">
    <source>
        <dbReference type="ARBA" id="ARBA00022989"/>
    </source>
</evidence>
<dbReference type="EMBL" id="JBHTLD010000223">
    <property type="protein sequence ID" value="MFD1188162.1"/>
    <property type="molecule type" value="Genomic_DNA"/>
</dbReference>
<feature type="transmembrane region" description="Helical" evidence="8">
    <location>
        <begin position="81"/>
        <end position="108"/>
    </location>
</feature>
<dbReference type="Pfam" id="PF13440">
    <property type="entry name" value="Polysacc_synt_3"/>
    <property type="match status" value="1"/>
</dbReference>
<feature type="transmembrane region" description="Helical" evidence="8">
    <location>
        <begin position="403"/>
        <end position="420"/>
    </location>
</feature>
<dbReference type="RefSeq" id="WP_377531242.1">
    <property type="nucleotide sequence ID" value="NZ_JBHTLD010000223.1"/>
</dbReference>
<feature type="transmembrane region" description="Helical" evidence="8">
    <location>
        <begin position="488"/>
        <end position="512"/>
    </location>
</feature>
<feature type="transmembrane region" description="Helical" evidence="8">
    <location>
        <begin position="372"/>
        <end position="391"/>
    </location>
</feature>
<keyword evidence="4 8" id="KW-0812">Transmembrane</keyword>
<accession>A0ABW3SUL9</accession>
<sequence length="550" mass="59375">MKPTVKPASQFATNTTTVPTAENQILEANPNSPAGEVKPTSKSLASQAVSGLKWGSASTVANAVMQIGYTTIMARLLAPEAFGVIAIAGVILRFGSYFASLGLSQAIIQKEDLSNENIRAAFTSSLVLGAFFTIVAWLIAPFATEFFDNGAGVNESLLVPVVQVMGIAFLLNGLSSTATTLLQRNMQFKALSIIETISYVLAYLGVGIICAYLGLGVWSLVFASLAQTTLVAIGAYMVVRHNVLLHFNWTSYKPLFSYGSKMSIVSFLEFISISLGSILIGRAFGSYKLGIYDRALLLVSLPMHMLTRTVSKVIFPSFSKMQSDNEKLGRVYLSSITLLAAAVIPVCLGIAVASPEIILVLLGDQWVESIPVLQVLCLGIPLSFITMFAGIVCDAKAALNSKVVLNVLFILVICGCFYLLKDYGLVGFAFAVFIAELLRVALYQRVMRKVLDLSYKTQLQIYLPGLLNGVLVAACIYGVSHILRSLDIPMIVVLAAQIVTGALSLLTLTFVFPLKLLREQIGQVIAMVGFNVNTSTYLGKMISRFKKDFI</sequence>
<feature type="region of interest" description="Disordered" evidence="7">
    <location>
        <begin position="1"/>
        <end position="39"/>
    </location>
</feature>
<reference evidence="10" key="1">
    <citation type="journal article" date="2019" name="Int. J. Syst. Evol. Microbiol.">
        <title>The Global Catalogue of Microorganisms (GCM) 10K type strain sequencing project: providing services to taxonomists for standard genome sequencing and annotation.</title>
        <authorList>
            <consortium name="The Broad Institute Genomics Platform"/>
            <consortium name="The Broad Institute Genome Sequencing Center for Infectious Disease"/>
            <person name="Wu L."/>
            <person name="Ma J."/>
        </authorList>
    </citation>
    <scope>NUCLEOTIDE SEQUENCE [LARGE SCALE GENOMIC DNA]</scope>
    <source>
        <strain evidence="10">JCM 31319</strain>
    </source>
</reference>
<evidence type="ECO:0000313" key="9">
    <source>
        <dbReference type="EMBL" id="MFD1188162.1"/>
    </source>
</evidence>
<comment type="caution">
    <text evidence="9">The sequence shown here is derived from an EMBL/GenBank/DDBJ whole genome shotgun (WGS) entry which is preliminary data.</text>
</comment>
<feature type="transmembrane region" description="Helical" evidence="8">
    <location>
        <begin position="264"/>
        <end position="285"/>
    </location>
</feature>
<evidence type="ECO:0000256" key="4">
    <source>
        <dbReference type="ARBA" id="ARBA00022692"/>
    </source>
</evidence>
<dbReference type="Proteomes" id="UP001597094">
    <property type="component" value="Unassembled WGS sequence"/>
</dbReference>
<evidence type="ECO:0000256" key="6">
    <source>
        <dbReference type="ARBA" id="ARBA00023136"/>
    </source>
</evidence>
<comment type="subcellular location">
    <subcellularLocation>
        <location evidence="1">Cell membrane</location>
        <topology evidence="1">Multi-pass membrane protein</topology>
    </subcellularLocation>
</comment>
<keyword evidence="10" id="KW-1185">Reference proteome</keyword>
<feature type="transmembrane region" description="Helical" evidence="8">
    <location>
        <begin position="194"/>
        <end position="215"/>
    </location>
</feature>
<evidence type="ECO:0000256" key="1">
    <source>
        <dbReference type="ARBA" id="ARBA00004651"/>
    </source>
</evidence>
<keyword evidence="5 8" id="KW-1133">Transmembrane helix</keyword>
<dbReference type="PANTHER" id="PTHR30250">
    <property type="entry name" value="PST FAMILY PREDICTED COLANIC ACID TRANSPORTER"/>
    <property type="match status" value="1"/>
</dbReference>
<gene>
    <name evidence="9" type="ORF">ACFQ2O_18260</name>
</gene>
<comment type="similarity">
    <text evidence="2">Belongs to the polysaccharide synthase family.</text>
</comment>
<dbReference type="InterPro" id="IPR050833">
    <property type="entry name" value="Poly_Biosynth_Transport"/>
</dbReference>
<proteinExistence type="inferred from homology"/>